<evidence type="ECO:0000313" key="3">
    <source>
        <dbReference type="Proteomes" id="UP000633814"/>
    </source>
</evidence>
<feature type="transmembrane region" description="Helical" evidence="1">
    <location>
        <begin position="54"/>
        <end position="72"/>
    </location>
</feature>
<feature type="transmembrane region" description="Helical" evidence="1">
    <location>
        <begin position="16"/>
        <end position="34"/>
    </location>
</feature>
<keyword evidence="1" id="KW-1133">Transmembrane helix</keyword>
<sequence>MTATSAVPMSAQTQRFLLLGRLGYWGLWLLIPLWHLWLAPVSYGEDQNLQPSTLSTLLFLWLPLWLPMIGIIKAKAYTFAWANFIVMIYFLHSLTNLWVSSGLYQALSAVELVLSCVMFYGCTYFARNRGQELGLKIPKLKDDPERKISGR</sequence>
<comment type="caution">
    <text evidence="2">The sequence shown here is derived from an EMBL/GenBank/DDBJ whole genome shotgun (WGS) entry which is preliminary data.</text>
</comment>
<protein>
    <submittedName>
        <fullName evidence="2">DUF2069 domain-containing protein</fullName>
    </submittedName>
</protein>
<keyword evidence="3" id="KW-1185">Reference proteome</keyword>
<organism evidence="2 3">
    <name type="scientific">Alishewanella maricola</name>
    <dbReference type="NCBI Taxonomy" id="2795740"/>
    <lineage>
        <taxon>Bacteria</taxon>
        <taxon>Pseudomonadati</taxon>
        <taxon>Pseudomonadota</taxon>
        <taxon>Gammaproteobacteria</taxon>
        <taxon>Alteromonadales</taxon>
        <taxon>Alteromonadaceae</taxon>
        <taxon>Alishewanella</taxon>
    </lineage>
</organism>
<evidence type="ECO:0000256" key="1">
    <source>
        <dbReference type="SAM" id="Phobius"/>
    </source>
</evidence>
<dbReference type="Pfam" id="PF09842">
    <property type="entry name" value="DUF2069"/>
    <property type="match status" value="1"/>
</dbReference>
<gene>
    <name evidence="2" type="ORF">JAO78_011715</name>
</gene>
<evidence type="ECO:0000313" key="2">
    <source>
        <dbReference type="EMBL" id="MCB5227478.1"/>
    </source>
</evidence>
<dbReference type="RefSeq" id="WP_226751545.1">
    <property type="nucleotide sequence ID" value="NZ_JAEINI020000007.1"/>
</dbReference>
<dbReference type="Proteomes" id="UP000633814">
    <property type="component" value="Unassembled WGS sequence"/>
</dbReference>
<proteinExistence type="predicted"/>
<feature type="transmembrane region" description="Helical" evidence="1">
    <location>
        <begin position="105"/>
        <end position="126"/>
    </location>
</feature>
<accession>A0ABS8C574</accession>
<reference evidence="2 3" key="1">
    <citation type="submission" date="2021-10" db="EMBL/GenBank/DDBJ databases">
        <title>Alishewanella koreense sp. nov. isolated from seawater of southwestern coast in South Korea and the proposal for the reclassification of Rheinheimera perlucida and Rheinheimera tuosuensis as Arsukibacterium perlucida and Arsukibacterium tuosuensis.</title>
        <authorList>
            <person name="Kim K.H."/>
            <person name="Ruan W."/>
            <person name="Kim K.R."/>
            <person name="Baek J.H."/>
            <person name="Jeon C.O."/>
        </authorList>
    </citation>
    <scope>NUCLEOTIDE SEQUENCE [LARGE SCALE GENOMIC DNA]</scope>
    <source>
        <strain evidence="2 3">16-MA</strain>
    </source>
</reference>
<dbReference type="EMBL" id="JAEINI020000007">
    <property type="protein sequence ID" value="MCB5227478.1"/>
    <property type="molecule type" value="Genomic_DNA"/>
</dbReference>
<dbReference type="InterPro" id="IPR018643">
    <property type="entry name" value="DUF2069_membrane"/>
</dbReference>
<keyword evidence="1" id="KW-0812">Transmembrane</keyword>
<feature type="transmembrane region" description="Helical" evidence="1">
    <location>
        <begin position="79"/>
        <end position="99"/>
    </location>
</feature>
<name>A0ABS8C574_9ALTE</name>
<keyword evidence="1" id="KW-0472">Membrane</keyword>